<proteinExistence type="predicted"/>
<organism evidence="1 2">
    <name type="scientific">Capsella rubella</name>
    <dbReference type="NCBI Taxonomy" id="81985"/>
    <lineage>
        <taxon>Eukaryota</taxon>
        <taxon>Viridiplantae</taxon>
        <taxon>Streptophyta</taxon>
        <taxon>Embryophyta</taxon>
        <taxon>Tracheophyta</taxon>
        <taxon>Spermatophyta</taxon>
        <taxon>Magnoliopsida</taxon>
        <taxon>eudicotyledons</taxon>
        <taxon>Gunneridae</taxon>
        <taxon>Pentapetalae</taxon>
        <taxon>rosids</taxon>
        <taxon>malvids</taxon>
        <taxon>Brassicales</taxon>
        <taxon>Brassicaceae</taxon>
        <taxon>Camelineae</taxon>
        <taxon>Capsella</taxon>
    </lineage>
</organism>
<name>R0FRX2_9BRAS</name>
<keyword evidence="2" id="KW-1185">Reference proteome</keyword>
<evidence type="ECO:0000313" key="2">
    <source>
        <dbReference type="Proteomes" id="UP000029121"/>
    </source>
</evidence>
<protein>
    <submittedName>
        <fullName evidence="1">Uncharacterized protein</fullName>
    </submittedName>
</protein>
<dbReference type="AlphaFoldDB" id="R0FRX2"/>
<evidence type="ECO:0000313" key="1">
    <source>
        <dbReference type="EMBL" id="EOA25437.1"/>
    </source>
</evidence>
<sequence length="159" mass="17799">MGHFITRRAKGLKLSIEAIGSKEIETMQIIAHQEIFPISFLIGLNIMSENMSEPTLSRTWHWSPTEGHNFDEAIKKTSDFIKQEIARMNIYPETGMNPSLLCPNEAQEGKCTGFPITFQKCTINPIIPYHWAGQGCMDTAKLVVGNDGKAIMIKDDVNS</sequence>
<accession>R0FRX2</accession>
<gene>
    <name evidence="1" type="ORF">CARUB_v10018773mg</name>
</gene>
<feature type="non-terminal residue" evidence="1">
    <location>
        <position position="159"/>
    </location>
</feature>
<dbReference type="Proteomes" id="UP000029121">
    <property type="component" value="Unassembled WGS sequence"/>
</dbReference>
<dbReference type="EMBL" id="KB870809">
    <property type="protein sequence ID" value="EOA25437.1"/>
    <property type="molecule type" value="Genomic_DNA"/>
</dbReference>
<reference evidence="2" key="1">
    <citation type="journal article" date="2013" name="Nat. Genet.">
        <title>The Capsella rubella genome and the genomic consequences of rapid mating system evolution.</title>
        <authorList>
            <person name="Slotte T."/>
            <person name="Hazzouri K.M."/>
            <person name="Agren J.A."/>
            <person name="Koenig D."/>
            <person name="Maumus F."/>
            <person name="Guo Y.L."/>
            <person name="Steige K."/>
            <person name="Platts A.E."/>
            <person name="Escobar J.S."/>
            <person name="Newman L.K."/>
            <person name="Wang W."/>
            <person name="Mandakova T."/>
            <person name="Vello E."/>
            <person name="Smith L.M."/>
            <person name="Henz S.R."/>
            <person name="Steffen J."/>
            <person name="Takuno S."/>
            <person name="Brandvain Y."/>
            <person name="Coop G."/>
            <person name="Andolfatto P."/>
            <person name="Hu T.T."/>
            <person name="Blanchette M."/>
            <person name="Clark R.M."/>
            <person name="Quesneville H."/>
            <person name="Nordborg M."/>
            <person name="Gaut B.S."/>
            <person name="Lysak M.A."/>
            <person name="Jenkins J."/>
            <person name="Grimwood J."/>
            <person name="Chapman J."/>
            <person name="Prochnik S."/>
            <person name="Shu S."/>
            <person name="Rokhsar D."/>
            <person name="Schmutz J."/>
            <person name="Weigel D."/>
            <person name="Wright S.I."/>
        </authorList>
    </citation>
    <scope>NUCLEOTIDE SEQUENCE [LARGE SCALE GENOMIC DNA]</scope>
    <source>
        <strain evidence="2">cv. Monte Gargano</strain>
    </source>
</reference>